<feature type="compositionally biased region" description="Basic residues" evidence="1">
    <location>
        <begin position="980"/>
        <end position="990"/>
    </location>
</feature>
<organism evidence="2 3">
    <name type="scientific">Paramuricea clavata</name>
    <name type="common">Red gorgonian</name>
    <name type="synonym">Violescent sea-whip</name>
    <dbReference type="NCBI Taxonomy" id="317549"/>
    <lineage>
        <taxon>Eukaryota</taxon>
        <taxon>Metazoa</taxon>
        <taxon>Cnidaria</taxon>
        <taxon>Anthozoa</taxon>
        <taxon>Octocorallia</taxon>
        <taxon>Malacalcyonacea</taxon>
        <taxon>Plexauridae</taxon>
        <taxon>Paramuricea</taxon>
    </lineage>
</organism>
<sequence length="1408" mass="159253">MIRTVVGHPHIITENFEDISTYFGLIKCTVLPPRGLFHPVLPYRRQGKLMFPLCKSCADACDQTPCTHSDHERAIQGTWCSVELEKALEKGYRILQMHEVWHFPQSSDGLFKEYVDTFLKIKQESSGYSKNCTTKEQRQQYVDEYLAVEGIRLDRSKIEHNPGKFAQRPNMTKVELISDVQTFLDYLTSDEINVLDADLVSDEVIEIHYENNENFVTPNSKTNVVIAAFTTAYARLKLYGVLDELRERVLYYDTDSVIFVSKPGGQEPPIGPHLGQLTDELKEGHITTFISGGPKNYCYRTSSNKVETKIRSITLNCTARQKVNFDVIRELVHLHAVGKVNNTVTVHIPYKITRNTKTKSIETKRTKKDYMIVYNKRVIVDDYKTLPYGVYYDPKRPGGFGGVDRLYGDVKKEGKFAISRKKLKEWLMKQDAYTLHKPMRRHFKRNRVIVGGIDQQWQMDLTDMQSMQKFNGGYRYLLVCIDVFSKYAWVVPLKNKTGPILVEAFKVILSSGRKPEKIMTDQGTEFLNKHFRALMKEEDIELYNTYNETKASIVERLIRSLKTKMWRYFTAKKTMRYVDMLPDLVYSYNHSVHRSIKTKPAEVTAENESKVWHTLYDHDAVKNVKYKFKFKINDQVRISKMKRTFEKGYLPNFSKEIFIIRKQIPRDPPVYKLKDLDGEELKGTFYEKELQKVIKEDDVYEIEKILKKRGRGNNVHYLVKWLSNAFSDISPDNKTTSYRVKLPQAINLSGEWKVEKVTVHLKNKHQLVVTNKMSIVLGFGGKETKIVKTTTSPYAADLHGFMAIYVYCDIVQLQIVGNASDKLLRSIPVQAKLGDVITKTFTNIQYVPVQTKSFQDVEIVLRNDTGDPVPFERGKQGHGMPVFSGSPWQAGYGHQMGAGHQMGFGIGGLFRSVARAVMPMVKSGAKALGNIALKSGADFVGDVLSGKNVKEAAKARTVEAANVAKRKAINKQKSQTGSGKRTKGTTKKRKTSLEKGHWIDHQPVSSVADGGSITFLSPGTEDYVDLAKTILVLRAKVTKANGANLDAGEKVGVVNNFLHSMFKQVDVFLNEKQVTQATGTYAYRAYLETLLNYGPSAKDSQLTAALFYKDSAGTMDVANPTTAGDADNSGLRARYVFRKTSGIIEMAGPIFSDVFTTERLLPSYVDLKVILNRSSNEFCLMASEDDVDFRVKLTDAYLKIRKVKVSPSISVAHEITLKKGPAIYPIRRVECKSFIVSAGNPSLRKDNIFNGLVPKMFVFGLVESEAFNNGAFKKNPYNFQHFEVSSIGITVNGEEMPFKPLKLSFGANPRYIEAFSTLFSGTGKMYYNTGNDISREEFPKGYAVYAFDLTPDMCGASPHFNVVQKGNLVIDIQFSRAPTVAVSLVCYGGFENTIHIDSERNVVYDYSG</sequence>
<evidence type="ECO:0000313" key="2">
    <source>
        <dbReference type="EMBL" id="CAB3982020.1"/>
    </source>
</evidence>
<dbReference type="OrthoDB" id="6343797at2759"/>
<comment type="caution">
    <text evidence="2">The sequence shown here is derived from an EMBL/GenBank/DDBJ whole genome shotgun (WGS) entry which is preliminary data.</text>
</comment>
<evidence type="ECO:0000256" key="1">
    <source>
        <dbReference type="SAM" id="MobiDB-lite"/>
    </source>
</evidence>
<dbReference type="Proteomes" id="UP001152795">
    <property type="component" value="Unassembled WGS sequence"/>
</dbReference>
<dbReference type="InterPro" id="IPR043502">
    <property type="entry name" value="DNA/RNA_pol_sf"/>
</dbReference>
<accession>A0A7D9HFQ0</accession>
<dbReference type="GO" id="GO:0003676">
    <property type="term" value="F:nucleic acid binding"/>
    <property type="evidence" value="ECO:0007669"/>
    <property type="project" value="InterPro"/>
</dbReference>
<feature type="region of interest" description="Disordered" evidence="1">
    <location>
        <begin position="968"/>
        <end position="994"/>
    </location>
</feature>
<dbReference type="Gene3D" id="2.40.50.40">
    <property type="match status" value="1"/>
</dbReference>
<dbReference type="Pfam" id="PF00665">
    <property type="entry name" value="rve"/>
    <property type="match status" value="1"/>
</dbReference>
<name>A0A7D9HFQ0_PARCT</name>
<dbReference type="InterPro" id="IPR012337">
    <property type="entry name" value="RNaseH-like_sf"/>
</dbReference>
<dbReference type="EMBL" id="CACRXK020000455">
    <property type="protein sequence ID" value="CAB3982020.1"/>
    <property type="molecule type" value="Genomic_DNA"/>
</dbReference>
<protein>
    <submittedName>
        <fullName evidence="2">Uncharacterized transposon-derived</fullName>
    </submittedName>
</protein>
<dbReference type="InterPro" id="IPR016197">
    <property type="entry name" value="Chromo-like_dom_sf"/>
</dbReference>
<dbReference type="InterPro" id="IPR023211">
    <property type="entry name" value="DNA_pol_palm_dom_sf"/>
</dbReference>
<dbReference type="PROSITE" id="PS50994">
    <property type="entry name" value="INTEGRASE"/>
    <property type="match status" value="1"/>
</dbReference>
<evidence type="ECO:0000313" key="3">
    <source>
        <dbReference type="Proteomes" id="UP001152795"/>
    </source>
</evidence>
<dbReference type="SUPFAM" id="SSF54160">
    <property type="entry name" value="Chromo domain-like"/>
    <property type="match status" value="1"/>
</dbReference>
<dbReference type="SUPFAM" id="SSF53098">
    <property type="entry name" value="Ribonuclease H-like"/>
    <property type="match status" value="1"/>
</dbReference>
<dbReference type="InterPro" id="IPR001584">
    <property type="entry name" value="Integrase_cat-core"/>
</dbReference>
<proteinExistence type="predicted"/>
<dbReference type="PANTHER" id="PTHR33568:SF3">
    <property type="entry name" value="DNA-DIRECTED DNA POLYMERASE"/>
    <property type="match status" value="1"/>
</dbReference>
<gene>
    <name evidence="2" type="ORF">PACLA_8A080243</name>
</gene>
<dbReference type="GO" id="GO:0015074">
    <property type="term" value="P:DNA integration"/>
    <property type="evidence" value="ECO:0007669"/>
    <property type="project" value="InterPro"/>
</dbReference>
<dbReference type="SUPFAM" id="SSF56672">
    <property type="entry name" value="DNA/RNA polymerases"/>
    <property type="match status" value="1"/>
</dbReference>
<dbReference type="InterPro" id="IPR036397">
    <property type="entry name" value="RNaseH_sf"/>
</dbReference>
<reference evidence="2" key="1">
    <citation type="submission" date="2020-04" db="EMBL/GenBank/DDBJ databases">
        <authorList>
            <person name="Alioto T."/>
            <person name="Alioto T."/>
            <person name="Gomez Garrido J."/>
        </authorList>
    </citation>
    <scope>NUCLEOTIDE SEQUENCE</scope>
    <source>
        <strain evidence="2">A484AB</strain>
    </source>
</reference>
<dbReference type="PANTHER" id="PTHR33568">
    <property type="entry name" value="DNA POLYMERASE"/>
    <property type="match status" value="1"/>
</dbReference>
<dbReference type="Gene3D" id="3.30.420.10">
    <property type="entry name" value="Ribonuclease H-like superfamily/Ribonuclease H"/>
    <property type="match status" value="1"/>
</dbReference>
<dbReference type="Gene3D" id="3.90.1600.10">
    <property type="entry name" value="Palm domain of DNA polymerase"/>
    <property type="match status" value="1"/>
</dbReference>
<keyword evidence="3" id="KW-1185">Reference proteome</keyword>